<feature type="transmembrane region" description="Helical" evidence="2">
    <location>
        <begin position="141"/>
        <end position="162"/>
    </location>
</feature>
<sequence length="611" mass="67308">MFNHYVSASAEGAWVKRAIFVSLYALLLESLIEWGIVIYLYVERHVDAKMTPSLILALAASFFIVPLVVLHSFLAWQYNKVARFTSQKAMLRIVCSWVLGVAIVISIAAVATGLVVISQHLPCLAEEGNGSFWKMGVSCALYRASIIDSVVSVITLFLFFGFRQTCGRPYEVSLLGMYTRQSSFSICDDSILSSWSTESDNSLKNDIYHVCRRPDITYGRGLYMSSSDNTIPMSASIEYPNIVHHKSHPGFEAEYDSDTTDLLSGTTLSPQETLTRKLPGVMTSSDLLSCVSRTPTATTFSSYGDRSKQTAPVELPGASPSTFGHKRQKSSASSLRRLLPKLFSQPLSADPQIRALADATTEADVEKEALMAGRPPTPKKEYAPGHPLASAPVEKPLPAITAEAPTLEANQLRARALTRSVTMNSADAPEVLVPEPLNVRRSNTAHTAPVPRSGYIPYQGAFTAIPPHPTARPGLAQASSYRGVPIDREAASRQNSRRSNRRQSQVYQFDSSQIPRHTQSQHQPHQNHYGRRWYQEHNRRVSSSSRGSDAELTYSNLRRPRSNTYGGLASAPSRLDSIRETGTSVDEAPESYLSETNAYRDTTRTNSVTGH</sequence>
<dbReference type="EMBL" id="KZ825108">
    <property type="protein sequence ID" value="PYI22962.1"/>
    <property type="molecule type" value="Genomic_DNA"/>
</dbReference>
<dbReference type="OMA" id="LLAWQYN"/>
<evidence type="ECO:0000256" key="1">
    <source>
        <dbReference type="SAM" id="MobiDB-lite"/>
    </source>
</evidence>
<evidence type="ECO:0000313" key="3">
    <source>
        <dbReference type="EMBL" id="PYI22962.1"/>
    </source>
</evidence>
<dbReference type="AlphaFoldDB" id="A0A2V5HKD3"/>
<feature type="compositionally biased region" description="Polar residues" evidence="1">
    <location>
        <begin position="593"/>
        <end position="611"/>
    </location>
</feature>
<proteinExistence type="predicted"/>
<gene>
    <name evidence="3" type="ORF">BO99DRAFT_242657</name>
</gene>
<accession>A0A2V5HKD3</accession>
<feature type="region of interest" description="Disordered" evidence="1">
    <location>
        <begin position="490"/>
        <end position="611"/>
    </location>
</feature>
<feature type="region of interest" description="Disordered" evidence="1">
    <location>
        <begin position="299"/>
        <end position="331"/>
    </location>
</feature>
<evidence type="ECO:0000256" key="2">
    <source>
        <dbReference type="SAM" id="Phobius"/>
    </source>
</evidence>
<keyword evidence="4" id="KW-1185">Reference proteome</keyword>
<evidence type="ECO:0000313" key="4">
    <source>
        <dbReference type="Proteomes" id="UP000249829"/>
    </source>
</evidence>
<feature type="transmembrane region" description="Helical" evidence="2">
    <location>
        <begin position="21"/>
        <end position="42"/>
    </location>
</feature>
<keyword evidence="2" id="KW-0812">Transmembrane</keyword>
<feature type="transmembrane region" description="Helical" evidence="2">
    <location>
        <begin position="54"/>
        <end position="76"/>
    </location>
</feature>
<dbReference type="STRING" id="1450538.A0A2V5HKD3"/>
<feature type="compositionally biased region" description="Polar residues" evidence="1">
    <location>
        <begin position="506"/>
        <end position="526"/>
    </location>
</feature>
<feature type="transmembrane region" description="Helical" evidence="2">
    <location>
        <begin position="97"/>
        <end position="121"/>
    </location>
</feature>
<keyword evidence="2" id="KW-0472">Membrane</keyword>
<reference evidence="3 4" key="1">
    <citation type="submission" date="2018-02" db="EMBL/GenBank/DDBJ databases">
        <title>The genomes of Aspergillus section Nigri reveals drivers in fungal speciation.</title>
        <authorList>
            <consortium name="DOE Joint Genome Institute"/>
            <person name="Vesth T.C."/>
            <person name="Nybo J."/>
            <person name="Theobald S."/>
            <person name="Brandl J."/>
            <person name="Frisvad J.C."/>
            <person name="Nielsen K.F."/>
            <person name="Lyhne E.K."/>
            <person name="Kogle M.E."/>
            <person name="Kuo A."/>
            <person name="Riley R."/>
            <person name="Clum A."/>
            <person name="Nolan M."/>
            <person name="Lipzen A."/>
            <person name="Salamov A."/>
            <person name="Henrissat B."/>
            <person name="Wiebenga A."/>
            <person name="De vries R.P."/>
            <person name="Grigoriev I.V."/>
            <person name="Mortensen U.H."/>
            <person name="Andersen M.R."/>
            <person name="Baker S.E."/>
        </authorList>
    </citation>
    <scope>NUCLEOTIDE SEQUENCE [LARGE SCALE GENOMIC DNA]</scope>
    <source>
        <strain evidence="3 4">CBS 115571</strain>
    </source>
</reference>
<organism evidence="3 4">
    <name type="scientific">Aspergillus violaceofuscus (strain CBS 115571)</name>
    <dbReference type="NCBI Taxonomy" id="1450538"/>
    <lineage>
        <taxon>Eukaryota</taxon>
        <taxon>Fungi</taxon>
        <taxon>Dikarya</taxon>
        <taxon>Ascomycota</taxon>
        <taxon>Pezizomycotina</taxon>
        <taxon>Eurotiomycetes</taxon>
        <taxon>Eurotiomycetidae</taxon>
        <taxon>Eurotiales</taxon>
        <taxon>Aspergillaceae</taxon>
        <taxon>Aspergillus</taxon>
    </lineage>
</organism>
<keyword evidence="2" id="KW-1133">Transmembrane helix</keyword>
<dbReference type="Proteomes" id="UP000249829">
    <property type="component" value="Unassembled WGS sequence"/>
</dbReference>
<protein>
    <submittedName>
        <fullName evidence="3">Uncharacterized protein</fullName>
    </submittedName>
</protein>
<name>A0A2V5HKD3_ASPV1</name>